<reference evidence="1 2" key="1">
    <citation type="submission" date="2018-02" db="EMBL/GenBank/DDBJ databases">
        <authorList>
            <person name="Machado R.A."/>
        </authorList>
    </citation>
    <scope>NUCLEOTIDE SEQUENCE [LARGE SCALE GENOMIC DNA]</scope>
    <source>
        <strain evidence="1 2">DSM 23271</strain>
    </source>
</reference>
<protein>
    <submittedName>
        <fullName evidence="1">DUF2633 domain-containing protein</fullName>
    </submittedName>
</protein>
<dbReference type="Proteomes" id="UP000547931">
    <property type="component" value="Unassembled WGS sequence"/>
</dbReference>
<accession>A0A7X5QKG3</accession>
<dbReference type="EMBL" id="PUJV01000005">
    <property type="protein sequence ID" value="NHB96040.1"/>
    <property type="molecule type" value="Genomic_DNA"/>
</dbReference>
<dbReference type="InterPro" id="IPR022576">
    <property type="entry name" value="YfgG"/>
</dbReference>
<name>A0A7X5QKG3_9GAMM</name>
<proteinExistence type="predicted"/>
<evidence type="ECO:0000313" key="1">
    <source>
        <dbReference type="EMBL" id="NHB96040.1"/>
    </source>
</evidence>
<dbReference type="AlphaFoldDB" id="A0A7X5QKG3"/>
<keyword evidence="2" id="KW-1185">Reference proteome</keyword>
<gene>
    <name evidence="1" type="ORF">C5470_06200</name>
</gene>
<organism evidence="1 2">
    <name type="scientific">Photorhabdus stackebrandtii</name>
    <dbReference type="NCBI Taxonomy" id="1123042"/>
    <lineage>
        <taxon>Bacteria</taxon>
        <taxon>Pseudomonadati</taxon>
        <taxon>Pseudomonadota</taxon>
        <taxon>Gammaproteobacteria</taxon>
        <taxon>Enterobacterales</taxon>
        <taxon>Morganellaceae</taxon>
        <taxon>Photorhabdus</taxon>
    </lineage>
</organism>
<sequence length="42" mass="4851">MTKLVLLISFLILFGRFIYSSIAALDHHQKSKQTTIEKSENQ</sequence>
<comment type="caution">
    <text evidence="1">The sequence shown here is derived from an EMBL/GenBank/DDBJ whole genome shotgun (WGS) entry which is preliminary data.</text>
</comment>
<dbReference type="Pfam" id="PF11119">
    <property type="entry name" value="DUF2633"/>
    <property type="match status" value="1"/>
</dbReference>
<evidence type="ECO:0000313" key="2">
    <source>
        <dbReference type="Proteomes" id="UP000547931"/>
    </source>
</evidence>